<evidence type="ECO:0000259" key="2">
    <source>
        <dbReference type="SMART" id="SM00829"/>
    </source>
</evidence>
<evidence type="ECO:0000256" key="1">
    <source>
        <dbReference type="ARBA" id="ARBA00023002"/>
    </source>
</evidence>
<dbReference type="InterPro" id="IPR020843">
    <property type="entry name" value="ER"/>
</dbReference>
<dbReference type="RefSeq" id="WP_057894756.1">
    <property type="nucleotide sequence ID" value="NZ_AYZQ01000003.1"/>
</dbReference>
<keyword evidence="4" id="KW-1185">Reference proteome</keyword>
<dbReference type="AlphaFoldDB" id="A0A0R2AWN2"/>
<protein>
    <submittedName>
        <fullName evidence="3">Oxidoreductase</fullName>
    </submittedName>
</protein>
<feature type="domain" description="Enoyl reductase (ER)" evidence="2">
    <location>
        <begin position="10"/>
        <end position="310"/>
    </location>
</feature>
<dbReference type="Gene3D" id="3.90.180.10">
    <property type="entry name" value="Medium-chain alcohol dehydrogenases, catalytic domain"/>
    <property type="match status" value="1"/>
</dbReference>
<dbReference type="InterPro" id="IPR036291">
    <property type="entry name" value="NAD(P)-bd_dom_sf"/>
</dbReference>
<evidence type="ECO:0000313" key="4">
    <source>
        <dbReference type="Proteomes" id="UP000051672"/>
    </source>
</evidence>
<dbReference type="SUPFAM" id="SSF51735">
    <property type="entry name" value="NAD(P)-binding Rossmann-fold domains"/>
    <property type="match status" value="1"/>
</dbReference>
<dbReference type="PATRIC" id="fig|1423727.3.peg.1496"/>
<dbReference type="CDD" id="cd05289">
    <property type="entry name" value="MDR_like_2"/>
    <property type="match status" value="1"/>
</dbReference>
<dbReference type="GO" id="GO:0008270">
    <property type="term" value="F:zinc ion binding"/>
    <property type="evidence" value="ECO:0007669"/>
    <property type="project" value="InterPro"/>
</dbReference>
<dbReference type="SMART" id="SM00829">
    <property type="entry name" value="PKS_ER"/>
    <property type="match status" value="1"/>
</dbReference>
<dbReference type="Proteomes" id="UP000051672">
    <property type="component" value="Unassembled WGS sequence"/>
</dbReference>
<dbReference type="SUPFAM" id="SSF50129">
    <property type="entry name" value="GroES-like"/>
    <property type="match status" value="1"/>
</dbReference>
<dbReference type="OrthoDB" id="9792162at2"/>
<evidence type="ECO:0000313" key="3">
    <source>
        <dbReference type="EMBL" id="KRM71816.1"/>
    </source>
</evidence>
<dbReference type="InterPro" id="IPR011032">
    <property type="entry name" value="GroES-like_sf"/>
</dbReference>
<dbReference type="GO" id="GO:0016491">
    <property type="term" value="F:oxidoreductase activity"/>
    <property type="evidence" value="ECO:0007669"/>
    <property type="project" value="UniProtKB-KW"/>
</dbReference>
<gene>
    <name evidence="3" type="ORF">FC34_GL001477</name>
</gene>
<dbReference type="EMBL" id="AYZQ01000003">
    <property type="protein sequence ID" value="KRM71816.1"/>
    <property type="molecule type" value="Genomic_DNA"/>
</dbReference>
<dbReference type="Pfam" id="PF13602">
    <property type="entry name" value="ADH_zinc_N_2"/>
    <property type="match status" value="1"/>
</dbReference>
<dbReference type="PANTHER" id="PTHR11695">
    <property type="entry name" value="ALCOHOL DEHYDROGENASE RELATED"/>
    <property type="match status" value="1"/>
</dbReference>
<dbReference type="InterPro" id="IPR002364">
    <property type="entry name" value="Quin_OxRdtase/zeta-crystal_CS"/>
</dbReference>
<organism evidence="3 4">
    <name type="scientific">Lacticaseibacillus brantae DSM 23927</name>
    <dbReference type="NCBI Taxonomy" id="1423727"/>
    <lineage>
        <taxon>Bacteria</taxon>
        <taxon>Bacillati</taxon>
        <taxon>Bacillota</taxon>
        <taxon>Bacilli</taxon>
        <taxon>Lactobacillales</taxon>
        <taxon>Lactobacillaceae</taxon>
        <taxon>Lacticaseibacillus</taxon>
    </lineage>
</organism>
<name>A0A0R2AWN2_9LACO</name>
<sequence length="314" mass="33306">MKTIAIKEFGAANVLTEMPLPEMTTNDNEILVGVHAFSINPMDIAGRMGQLGSPFTDEWTFPIVLGYDFAGVVQAVGANVTQYQVGDRVFGQAPTTRPGNNGAYSEAVVVTADLIAPMPAGLTFDQAAALPIAGLTAYCAIAKNLNVQPGEKVLIQGGSGGVGLFAVQIAKALGAYVATTASPSHHELLKSLNIDEVIDYHKVSPADVLHDYDAVFDTVGDIDTGLKVLKADGKLVTVAAQPTPEQQHHLQQDVMFQFTNGTPADLTTLANYVLNGQIKLSMKTMAFTAADVIQAHEEIQGRHVTGKIVIHVKD</sequence>
<dbReference type="PANTHER" id="PTHR11695:SF294">
    <property type="entry name" value="RETICULON-4-INTERACTING PROTEIN 1, MITOCHONDRIAL"/>
    <property type="match status" value="1"/>
</dbReference>
<reference evidence="3 4" key="1">
    <citation type="journal article" date="2015" name="Genome Announc.">
        <title>Expanding the biotechnology potential of lactobacilli through comparative genomics of 213 strains and associated genera.</title>
        <authorList>
            <person name="Sun Z."/>
            <person name="Harris H.M."/>
            <person name="McCann A."/>
            <person name="Guo C."/>
            <person name="Argimon S."/>
            <person name="Zhang W."/>
            <person name="Yang X."/>
            <person name="Jeffery I.B."/>
            <person name="Cooney J.C."/>
            <person name="Kagawa T.F."/>
            <person name="Liu W."/>
            <person name="Song Y."/>
            <person name="Salvetti E."/>
            <person name="Wrobel A."/>
            <person name="Rasinkangas P."/>
            <person name="Parkhill J."/>
            <person name="Rea M.C."/>
            <person name="O'Sullivan O."/>
            <person name="Ritari J."/>
            <person name="Douillard F.P."/>
            <person name="Paul Ross R."/>
            <person name="Yang R."/>
            <person name="Briner A.E."/>
            <person name="Felis G.E."/>
            <person name="de Vos W.M."/>
            <person name="Barrangou R."/>
            <person name="Klaenhammer T.R."/>
            <person name="Caufield P.W."/>
            <person name="Cui Y."/>
            <person name="Zhang H."/>
            <person name="O'Toole P.W."/>
        </authorList>
    </citation>
    <scope>NUCLEOTIDE SEQUENCE [LARGE SCALE GENOMIC DNA]</scope>
    <source>
        <strain evidence="3 4">DSM 23927</strain>
    </source>
</reference>
<accession>A0A0R2AWN2</accession>
<dbReference type="STRING" id="1423727.FC34_GL001477"/>
<dbReference type="InterPro" id="IPR013154">
    <property type="entry name" value="ADH-like_N"/>
</dbReference>
<dbReference type="Pfam" id="PF08240">
    <property type="entry name" value="ADH_N"/>
    <property type="match status" value="1"/>
</dbReference>
<dbReference type="InterPro" id="IPR050700">
    <property type="entry name" value="YIM1/Zinc_Alcohol_DH_Fams"/>
</dbReference>
<dbReference type="PROSITE" id="PS01162">
    <property type="entry name" value="QOR_ZETA_CRYSTAL"/>
    <property type="match status" value="1"/>
</dbReference>
<dbReference type="Gene3D" id="3.40.50.720">
    <property type="entry name" value="NAD(P)-binding Rossmann-like Domain"/>
    <property type="match status" value="1"/>
</dbReference>
<proteinExistence type="predicted"/>
<comment type="caution">
    <text evidence="3">The sequence shown here is derived from an EMBL/GenBank/DDBJ whole genome shotgun (WGS) entry which is preliminary data.</text>
</comment>
<keyword evidence="1" id="KW-0560">Oxidoreductase</keyword>